<dbReference type="Gene3D" id="3.40.50.300">
    <property type="entry name" value="P-loop containing nucleotide triphosphate hydrolases"/>
    <property type="match status" value="1"/>
</dbReference>
<evidence type="ECO:0000313" key="1">
    <source>
        <dbReference type="EMBL" id="CAB4169743.1"/>
    </source>
</evidence>
<name>A0A6J5S9H8_9CAUD</name>
<proteinExistence type="predicted"/>
<gene>
    <name evidence="2" type="ORF">UFOVP1318_38</name>
    <name evidence="3" type="ORF">UFOVP1430_6</name>
    <name evidence="1" type="ORF">UFOVP903_8</name>
</gene>
<evidence type="ECO:0000313" key="2">
    <source>
        <dbReference type="EMBL" id="CAB4197818.1"/>
    </source>
</evidence>
<sequence>MSEIDFDLFLDKDWRCEHLYTIVDKNGQAIRFQPNAPQRKVNECKTPRKMILKARQFGISTNEIVRMFDDAIFTRNLTSVILAHEQDSIKKLFRIVQRLYKFLPDEIKPRIDRGGGSKYEMFFPELNSRIYCDLESRSDTIQRLHISECAFMKDSAKLKATLQAVPLNGRVTIETTANGMANHFYDMYIDPEAPYEKLFFPWFIFPDYQLPAAGNFKATEEEVLFVKRAKKHFGAAITKEQIMFRRFKKAELKASAHDKTRVSFEQEYPEDDTTCFLSSGDAVMDLFKIKKALDNLGEPIVDKEWFKQYSEPVKTRTYVVGADVAEGVRKDWSVGVCIEVETKKVVAKIRGQWKPSDFAEKLNELGKTFSSPGKGFPILAVERNNHGHAVILKLNEVLGYPALWVNPQDEKLGWHTTSVTRPIMINGFIDAIEDGALEVPDKEILTECLTLVDNAGKVEASDGKHDDCIVATAIAQQIALANTLEVYSNLENRIRL</sequence>
<dbReference type="EMBL" id="LR796854">
    <property type="protein sequence ID" value="CAB4169743.1"/>
    <property type="molecule type" value="Genomic_DNA"/>
</dbReference>
<evidence type="ECO:0000313" key="3">
    <source>
        <dbReference type="EMBL" id="CAB4210319.1"/>
    </source>
</evidence>
<organism evidence="3">
    <name type="scientific">uncultured Caudovirales phage</name>
    <dbReference type="NCBI Taxonomy" id="2100421"/>
    <lineage>
        <taxon>Viruses</taxon>
        <taxon>Duplodnaviria</taxon>
        <taxon>Heunggongvirae</taxon>
        <taxon>Uroviricota</taxon>
        <taxon>Caudoviricetes</taxon>
        <taxon>Peduoviridae</taxon>
        <taxon>Maltschvirus</taxon>
        <taxon>Maltschvirus maltsch</taxon>
    </lineage>
</organism>
<accession>A0A6J5S9H8</accession>
<dbReference type="InterPro" id="IPR027417">
    <property type="entry name" value="P-loop_NTPase"/>
</dbReference>
<dbReference type="EMBL" id="LR797267">
    <property type="protein sequence ID" value="CAB4197818.1"/>
    <property type="molecule type" value="Genomic_DNA"/>
</dbReference>
<dbReference type="EMBL" id="LR797363">
    <property type="protein sequence ID" value="CAB4210319.1"/>
    <property type="molecule type" value="Genomic_DNA"/>
</dbReference>
<protein>
    <submittedName>
        <fullName evidence="3">Large terminase protein</fullName>
    </submittedName>
</protein>
<reference evidence="3" key="1">
    <citation type="submission" date="2020-05" db="EMBL/GenBank/DDBJ databases">
        <authorList>
            <person name="Chiriac C."/>
            <person name="Salcher M."/>
            <person name="Ghai R."/>
            <person name="Kavagutti S V."/>
        </authorList>
    </citation>
    <scope>NUCLEOTIDE SEQUENCE</scope>
</reference>
<dbReference type="Gene3D" id="3.30.420.240">
    <property type="match status" value="1"/>
</dbReference>